<dbReference type="GO" id="GO:1990683">
    <property type="term" value="P:DNA double-strand break attachment to nuclear envelope"/>
    <property type="evidence" value="ECO:0007669"/>
    <property type="project" value="TreeGrafter"/>
</dbReference>
<dbReference type="PANTHER" id="PTHR47667">
    <property type="entry name" value="REGULATOR OF TY1 TRANSPOSITION PROTEIN 107"/>
    <property type="match status" value="1"/>
</dbReference>
<sequence length="196" mass="22498">LGRTPRTKFSAANKNSQDYDIRILVTGYKDWNNQTEKVSQSIRKHDCTHLIASRIQRTQKFLSALAYAPKILSVDWIRMCIKEKKIIDENAYFLIDPESEMKYNFKLAESLKKAGENKCSLFKGYLFQISPGAVSNYNNGIDTVKQIIEANGGVCVSTTSRRNEIEYKDFSIVLISNSLNDRASKQFIEKREETNH</sequence>
<evidence type="ECO:0000259" key="1">
    <source>
        <dbReference type="PROSITE" id="PS50172"/>
    </source>
</evidence>
<dbReference type="GO" id="GO:0006302">
    <property type="term" value="P:double-strand break repair"/>
    <property type="evidence" value="ECO:0007669"/>
    <property type="project" value="TreeGrafter"/>
</dbReference>
<accession>L0PAB0</accession>
<feature type="domain" description="BRCT" evidence="1">
    <location>
        <begin position="37"/>
        <end position="94"/>
    </location>
</feature>
<dbReference type="PANTHER" id="PTHR47667:SF1">
    <property type="entry name" value="REGULATOR OF TY1 TRANSPOSITION PROTEIN 107"/>
    <property type="match status" value="1"/>
</dbReference>
<reference evidence="2 3" key="1">
    <citation type="journal article" date="2012" name="MBio">
        <title>De novo assembly of the Pneumocystis jirovecii genome from a single bronchoalveolar lavage fluid specimen from a patient.</title>
        <authorList>
            <person name="Cisse O.H."/>
            <person name="Pagni M."/>
            <person name="Hauser P.M."/>
        </authorList>
    </citation>
    <scope>NUCLEOTIDE SEQUENCE [LARGE SCALE GENOMIC DNA]</scope>
    <source>
        <strain evidence="2 3">SE8</strain>
    </source>
</reference>
<dbReference type="Gene3D" id="3.40.50.10190">
    <property type="entry name" value="BRCT domain"/>
    <property type="match status" value="2"/>
</dbReference>
<dbReference type="GO" id="GO:0005634">
    <property type="term" value="C:nucleus"/>
    <property type="evidence" value="ECO:0007669"/>
    <property type="project" value="TreeGrafter"/>
</dbReference>
<dbReference type="VEuPathDB" id="FungiDB:PNEJI1_003463"/>
<dbReference type="EMBL" id="CAKM01000085">
    <property type="protein sequence ID" value="CCJ28560.1"/>
    <property type="molecule type" value="Genomic_DNA"/>
</dbReference>
<proteinExistence type="predicted"/>
<dbReference type="InterPro" id="IPR053036">
    <property type="entry name" value="CellCycle_DNARepair_Reg"/>
</dbReference>
<feature type="non-terminal residue" evidence="2">
    <location>
        <position position="196"/>
    </location>
</feature>
<evidence type="ECO:0000313" key="2">
    <source>
        <dbReference type="EMBL" id="CCJ28560.1"/>
    </source>
</evidence>
<protein>
    <recommendedName>
        <fullName evidence="1">BRCT domain-containing protein</fullName>
    </recommendedName>
</protein>
<dbReference type="PROSITE" id="PS50172">
    <property type="entry name" value="BRCT"/>
    <property type="match status" value="1"/>
</dbReference>
<gene>
    <name evidence="2" type="ORF">PNEJI1_003463</name>
</gene>
<dbReference type="STRING" id="1209962.L0PAB0"/>
<dbReference type="Pfam" id="PF16770">
    <property type="entry name" value="RTT107_BRCT_5"/>
    <property type="match status" value="1"/>
</dbReference>
<organism evidence="3">
    <name type="scientific">Pneumocystis jirovecii</name>
    <name type="common">Human pneumocystis pneumonia agent</name>
    <dbReference type="NCBI Taxonomy" id="42068"/>
    <lineage>
        <taxon>Eukaryota</taxon>
        <taxon>Fungi</taxon>
        <taxon>Dikarya</taxon>
        <taxon>Ascomycota</taxon>
        <taxon>Taphrinomycotina</taxon>
        <taxon>Pneumocystomycetes</taxon>
        <taxon>Pneumocystaceae</taxon>
        <taxon>Pneumocystis</taxon>
    </lineage>
</organism>
<evidence type="ECO:0000313" key="3">
    <source>
        <dbReference type="Proteomes" id="UP000010422"/>
    </source>
</evidence>
<feature type="non-terminal residue" evidence="2">
    <location>
        <position position="1"/>
    </location>
</feature>
<dbReference type="GO" id="GO:0035361">
    <property type="term" value="C:Cul8-RING ubiquitin ligase complex"/>
    <property type="evidence" value="ECO:0007669"/>
    <property type="project" value="TreeGrafter"/>
</dbReference>
<dbReference type="Proteomes" id="UP000010422">
    <property type="component" value="Unassembled WGS sequence"/>
</dbReference>
<comment type="caution">
    <text evidence="2">The sequence shown here is derived from an EMBL/GenBank/DDBJ whole genome shotgun (WGS) entry which is preliminary data.</text>
</comment>
<dbReference type="InterPro" id="IPR001357">
    <property type="entry name" value="BRCT_dom"/>
</dbReference>
<dbReference type="InterPro" id="IPR036420">
    <property type="entry name" value="BRCT_dom_sf"/>
</dbReference>
<dbReference type="AlphaFoldDB" id="L0PAB0"/>
<dbReference type="CDD" id="cd17743">
    <property type="entry name" value="BRCT_BRC1_like_rpt5"/>
    <property type="match status" value="1"/>
</dbReference>
<dbReference type="SUPFAM" id="SSF52113">
    <property type="entry name" value="BRCT domain"/>
    <property type="match status" value="1"/>
</dbReference>
<dbReference type="InParanoid" id="L0PAB0"/>
<name>L0PAB0_PNEJI</name>